<evidence type="ECO:0000313" key="2">
    <source>
        <dbReference type="Proteomes" id="UP000015620"/>
    </source>
</evidence>
<dbReference type="Proteomes" id="UP000015620">
    <property type="component" value="Chromosome"/>
</dbReference>
<sequence>MLHNSLFYSFKKSFAGAQVNGKSLKKMLKLGYEERWYPCI</sequence>
<gene>
    <name evidence="1" type="ORF">TPE_2265</name>
</gene>
<dbReference type="AlphaFoldDB" id="S6A905"/>
<organism evidence="1 2">
    <name type="scientific">Treponema pedis str. T A4</name>
    <dbReference type="NCBI Taxonomy" id="1291379"/>
    <lineage>
        <taxon>Bacteria</taxon>
        <taxon>Pseudomonadati</taxon>
        <taxon>Spirochaetota</taxon>
        <taxon>Spirochaetia</taxon>
        <taxon>Spirochaetales</taxon>
        <taxon>Treponemataceae</taxon>
        <taxon>Treponema</taxon>
    </lineage>
</organism>
<dbReference type="PATRIC" id="fig|1291379.3.peg.2237"/>
<dbReference type="HOGENOM" id="CLU_3298123_0_0_12"/>
<proteinExistence type="predicted"/>
<reference evidence="1 2" key="1">
    <citation type="journal article" date="2013" name="PLoS ONE">
        <title>Genome-Wide Relatedness of Treponema pedis, from Gingiva and Necrotic Skin Lesions of Pigs, with the Human Oral Pathogen Treponema denticola.</title>
        <authorList>
            <person name="Svartstrom O."/>
            <person name="Mushtaq M."/>
            <person name="Pringle M."/>
            <person name="Segerman B."/>
        </authorList>
    </citation>
    <scope>NUCLEOTIDE SEQUENCE [LARGE SCALE GENOMIC DNA]</scope>
    <source>
        <strain evidence="1">T A4</strain>
    </source>
</reference>
<protein>
    <submittedName>
        <fullName evidence="1">Uncharacterized protein</fullName>
    </submittedName>
</protein>
<keyword evidence="2" id="KW-1185">Reference proteome</keyword>
<dbReference type="EMBL" id="CP004120">
    <property type="protein sequence ID" value="AGT44739.1"/>
    <property type="molecule type" value="Genomic_DNA"/>
</dbReference>
<dbReference type="KEGG" id="tped:TPE_2265"/>
<accession>S6A905</accession>
<name>S6A905_9SPIR</name>
<evidence type="ECO:0000313" key="1">
    <source>
        <dbReference type="EMBL" id="AGT44739.1"/>
    </source>
</evidence>